<dbReference type="AlphaFoldDB" id="A0A9X1LWS5"/>
<evidence type="ECO:0000313" key="2">
    <source>
        <dbReference type="Proteomes" id="UP001139354"/>
    </source>
</evidence>
<sequence>MAATRDLLTGIAELLAASGLGLSWNPAGVYPAGQTGIFMLFTPTAPDRCVVLNLVDRADDPSMPLGEKMLQVRGRGNRNDPLDVADLLDPIFDTLHGRTNLVIGGQTIIQILRRTSAPMGTDDSVRFERADQYYLDVDAAPTAIRPAGGSW</sequence>
<dbReference type="Pfam" id="PF12691">
    <property type="entry name" value="Phage_tail_terminator_6"/>
    <property type="match status" value="1"/>
</dbReference>
<dbReference type="RefSeq" id="WP_229385036.1">
    <property type="nucleotide sequence ID" value="NZ_JAGTTN010000004.1"/>
</dbReference>
<dbReference type="EMBL" id="JAGTTN010000004">
    <property type="protein sequence ID" value="MCC2033068.1"/>
    <property type="molecule type" value="Genomic_DNA"/>
</dbReference>
<dbReference type="InterPro" id="IPR024411">
    <property type="entry name" value="Tail_terminator_phage"/>
</dbReference>
<organism evidence="1 2">
    <name type="scientific">Microbacterium allomyrinae</name>
    <dbReference type="NCBI Taxonomy" id="2830666"/>
    <lineage>
        <taxon>Bacteria</taxon>
        <taxon>Bacillati</taxon>
        <taxon>Actinomycetota</taxon>
        <taxon>Actinomycetes</taxon>
        <taxon>Micrococcales</taxon>
        <taxon>Microbacteriaceae</taxon>
        <taxon>Microbacterium</taxon>
    </lineage>
</organism>
<dbReference type="Proteomes" id="UP001139354">
    <property type="component" value="Unassembled WGS sequence"/>
</dbReference>
<evidence type="ECO:0000313" key="1">
    <source>
        <dbReference type="EMBL" id="MCC2033068.1"/>
    </source>
</evidence>
<keyword evidence="2" id="KW-1185">Reference proteome</keyword>
<accession>A0A9X1LWS5</accession>
<proteinExistence type="predicted"/>
<reference evidence="1" key="1">
    <citation type="submission" date="2021-04" db="EMBL/GenBank/DDBJ databases">
        <title>Microbacterium tenobrionis sp. nov. and Microbacterium allomyrinae sp. nov., isolated from larvae of Tenobrio molitor and Allomyrina dichotoma, respectively.</title>
        <authorList>
            <person name="Lee S.D."/>
        </authorList>
    </citation>
    <scope>NUCLEOTIDE SEQUENCE</scope>
    <source>
        <strain evidence="1">BWT-G7</strain>
    </source>
</reference>
<protein>
    <submittedName>
        <fullName evidence="1">Uncharacterized protein</fullName>
    </submittedName>
</protein>
<comment type="caution">
    <text evidence="1">The sequence shown here is derived from an EMBL/GenBank/DDBJ whole genome shotgun (WGS) entry which is preliminary data.</text>
</comment>
<gene>
    <name evidence="1" type="ORF">KEC57_12840</name>
</gene>
<name>A0A9X1LWS5_9MICO</name>